<dbReference type="Pfam" id="PF01725">
    <property type="entry name" value="Ham1p_like"/>
    <property type="match status" value="1"/>
</dbReference>
<feature type="binding site" evidence="7">
    <location>
        <position position="72"/>
    </location>
    <ligand>
        <name>substrate</name>
    </ligand>
</feature>
<feature type="active site" description="Proton acceptor" evidence="7">
    <location>
        <position position="71"/>
    </location>
</feature>
<keyword evidence="3 7" id="KW-0547">Nucleotide-binding</keyword>
<evidence type="ECO:0000256" key="1">
    <source>
        <dbReference type="ARBA" id="ARBA00008023"/>
    </source>
</evidence>
<keyword evidence="6 7" id="KW-0546">Nucleotide metabolism</keyword>
<feature type="binding site" evidence="7">
    <location>
        <begin position="11"/>
        <end position="16"/>
    </location>
    <ligand>
        <name>substrate</name>
    </ligand>
</feature>
<dbReference type="EC" id="3.6.1.66" evidence="7"/>
<dbReference type="NCBIfam" id="TIGR00042">
    <property type="entry name" value="RdgB/HAM1 family non-canonical purine NTP pyrophosphatase"/>
    <property type="match status" value="1"/>
</dbReference>
<comment type="similarity">
    <text evidence="1 7 8">Belongs to the HAM1 NTPase family.</text>
</comment>
<dbReference type="CDD" id="cd00515">
    <property type="entry name" value="HAM1"/>
    <property type="match status" value="1"/>
</dbReference>
<dbReference type="PANTHER" id="PTHR11067">
    <property type="entry name" value="INOSINE TRIPHOSPHATE PYROPHOSPHATASE/HAM1 PROTEIN"/>
    <property type="match status" value="1"/>
</dbReference>
<protein>
    <recommendedName>
        <fullName evidence="7">dITP/XTP pyrophosphatase</fullName>
        <ecNumber evidence="7">3.6.1.66</ecNumber>
    </recommendedName>
    <alternativeName>
        <fullName evidence="7">Non-canonical purine NTP pyrophosphatase</fullName>
    </alternativeName>
    <alternativeName>
        <fullName evidence="7">Non-standard purine NTP pyrophosphatase</fullName>
    </alternativeName>
    <alternativeName>
        <fullName evidence="7">Nucleoside-triphosphate diphosphatase</fullName>
    </alternativeName>
    <alternativeName>
        <fullName evidence="7">Nucleoside-triphosphate pyrophosphatase</fullName>
        <shortName evidence="7">NTPase</shortName>
    </alternativeName>
</protein>
<dbReference type="EMBL" id="JBHUJC010000020">
    <property type="protein sequence ID" value="MFD2276244.1"/>
    <property type="molecule type" value="Genomic_DNA"/>
</dbReference>
<evidence type="ECO:0000313" key="9">
    <source>
        <dbReference type="EMBL" id="MFD2276244.1"/>
    </source>
</evidence>
<comment type="catalytic activity">
    <reaction evidence="7">
        <text>ITP + H2O = IMP + diphosphate + H(+)</text>
        <dbReference type="Rhea" id="RHEA:29399"/>
        <dbReference type="ChEBI" id="CHEBI:15377"/>
        <dbReference type="ChEBI" id="CHEBI:15378"/>
        <dbReference type="ChEBI" id="CHEBI:33019"/>
        <dbReference type="ChEBI" id="CHEBI:58053"/>
        <dbReference type="ChEBI" id="CHEBI:61402"/>
        <dbReference type="EC" id="3.6.1.66"/>
    </reaction>
</comment>
<feature type="binding site" evidence="7">
    <location>
        <begin position="155"/>
        <end position="158"/>
    </location>
    <ligand>
        <name>substrate</name>
    </ligand>
</feature>
<evidence type="ECO:0000313" key="10">
    <source>
        <dbReference type="Proteomes" id="UP001597297"/>
    </source>
</evidence>
<evidence type="ECO:0000256" key="6">
    <source>
        <dbReference type="ARBA" id="ARBA00023080"/>
    </source>
</evidence>
<dbReference type="InterPro" id="IPR020922">
    <property type="entry name" value="dITP/XTP_pyrophosphatase"/>
</dbReference>
<proteinExistence type="inferred from homology"/>
<comment type="function">
    <text evidence="7">Pyrophosphatase that catalyzes the hydrolysis of nucleoside triphosphates to their monophosphate derivatives, with a high preference for the non-canonical purine nucleotides XTP (xanthosine triphosphate), dITP (deoxyinosine triphosphate) and ITP. Seems to function as a house-cleaning enzyme that removes non-canonical purine nucleotides from the nucleotide pool, thus preventing their incorporation into DNA/RNA and avoiding chromosomal lesions.</text>
</comment>
<evidence type="ECO:0000256" key="7">
    <source>
        <dbReference type="HAMAP-Rule" id="MF_01405"/>
    </source>
</evidence>
<evidence type="ECO:0000256" key="5">
    <source>
        <dbReference type="ARBA" id="ARBA00022842"/>
    </source>
</evidence>
<dbReference type="InterPro" id="IPR029001">
    <property type="entry name" value="ITPase-like_fam"/>
</dbReference>
<comment type="catalytic activity">
    <reaction evidence="7">
        <text>dITP + H2O = dIMP + diphosphate + H(+)</text>
        <dbReference type="Rhea" id="RHEA:28342"/>
        <dbReference type="ChEBI" id="CHEBI:15377"/>
        <dbReference type="ChEBI" id="CHEBI:15378"/>
        <dbReference type="ChEBI" id="CHEBI:33019"/>
        <dbReference type="ChEBI" id="CHEBI:61194"/>
        <dbReference type="ChEBI" id="CHEBI:61382"/>
        <dbReference type="EC" id="3.6.1.66"/>
    </reaction>
</comment>
<dbReference type="RefSeq" id="WP_377094417.1">
    <property type="nucleotide sequence ID" value="NZ_JBHSJM010000001.1"/>
</dbReference>
<sequence length="199" mass="21602">MPPIKSILIATGNSHKTEEIAAILGSQYSVEDLAGKDFPKVEETGTTFLENATLKAVEISKLTDQWVLSDDSGLEVDALNGEPGVYSARYAGEEGNDAANNEKLLTELAKFPTNVPRTARFRCVIVIAKNGERLAHFSGAVEGTIISQHCGQGGFGYDPLFMPDGFEETFAQLSLETKNSLSHRSRALELAQPWISENI</sequence>
<evidence type="ECO:0000256" key="3">
    <source>
        <dbReference type="ARBA" id="ARBA00022741"/>
    </source>
</evidence>
<feature type="binding site" evidence="7">
    <location>
        <begin position="183"/>
        <end position="184"/>
    </location>
    <ligand>
        <name>substrate</name>
    </ligand>
</feature>
<name>A0ABW5E2C5_9BACT</name>
<dbReference type="PANTHER" id="PTHR11067:SF9">
    <property type="entry name" value="INOSINE TRIPHOSPHATE PYROPHOSPHATASE"/>
    <property type="match status" value="1"/>
</dbReference>
<comment type="subunit">
    <text evidence="7">Homodimer.</text>
</comment>
<evidence type="ECO:0000256" key="2">
    <source>
        <dbReference type="ARBA" id="ARBA00022723"/>
    </source>
</evidence>
<dbReference type="GO" id="GO:0036220">
    <property type="term" value="F:ITP diphosphatase activity"/>
    <property type="evidence" value="ECO:0007669"/>
    <property type="project" value="UniProtKB-EC"/>
</dbReference>
<gene>
    <name evidence="9" type="primary">rdgB</name>
    <name evidence="9" type="ORF">ACFSQZ_07175</name>
</gene>
<dbReference type="Proteomes" id="UP001597297">
    <property type="component" value="Unassembled WGS sequence"/>
</dbReference>
<feature type="binding site" evidence="7">
    <location>
        <position position="42"/>
    </location>
    <ligand>
        <name>Mg(2+)</name>
        <dbReference type="ChEBI" id="CHEBI:18420"/>
    </ligand>
</feature>
<comment type="caution">
    <text evidence="9">The sequence shown here is derived from an EMBL/GenBank/DDBJ whole genome shotgun (WGS) entry which is preliminary data.</text>
</comment>
<accession>A0ABW5E2C5</accession>
<comment type="cofactor">
    <cofactor evidence="7">
        <name>Mg(2+)</name>
        <dbReference type="ChEBI" id="CHEBI:18420"/>
    </cofactor>
    <text evidence="7">Binds 1 Mg(2+) ion per subunit.</text>
</comment>
<feature type="binding site" evidence="7">
    <location>
        <position position="178"/>
    </location>
    <ligand>
        <name>substrate</name>
    </ligand>
</feature>
<dbReference type="SUPFAM" id="SSF52972">
    <property type="entry name" value="ITPase-like"/>
    <property type="match status" value="1"/>
</dbReference>
<dbReference type="Gene3D" id="3.90.950.10">
    <property type="match status" value="1"/>
</dbReference>
<feature type="binding site" evidence="7">
    <location>
        <position position="71"/>
    </location>
    <ligand>
        <name>Mg(2+)</name>
        <dbReference type="ChEBI" id="CHEBI:18420"/>
    </ligand>
</feature>
<comment type="catalytic activity">
    <reaction evidence="7">
        <text>XTP + H2O = XMP + diphosphate + H(+)</text>
        <dbReference type="Rhea" id="RHEA:28610"/>
        <dbReference type="ChEBI" id="CHEBI:15377"/>
        <dbReference type="ChEBI" id="CHEBI:15378"/>
        <dbReference type="ChEBI" id="CHEBI:33019"/>
        <dbReference type="ChEBI" id="CHEBI:57464"/>
        <dbReference type="ChEBI" id="CHEBI:61314"/>
        <dbReference type="EC" id="3.6.1.66"/>
    </reaction>
</comment>
<evidence type="ECO:0000256" key="8">
    <source>
        <dbReference type="RuleBase" id="RU003781"/>
    </source>
</evidence>
<keyword evidence="10" id="KW-1185">Reference proteome</keyword>
<evidence type="ECO:0000256" key="4">
    <source>
        <dbReference type="ARBA" id="ARBA00022801"/>
    </source>
</evidence>
<keyword evidence="5 7" id="KW-0460">Magnesium</keyword>
<keyword evidence="4 7" id="KW-0378">Hydrolase</keyword>
<reference evidence="10" key="1">
    <citation type="journal article" date="2019" name="Int. J. Syst. Evol. Microbiol.">
        <title>The Global Catalogue of Microorganisms (GCM) 10K type strain sequencing project: providing services to taxonomists for standard genome sequencing and annotation.</title>
        <authorList>
            <consortium name="The Broad Institute Genomics Platform"/>
            <consortium name="The Broad Institute Genome Sequencing Center for Infectious Disease"/>
            <person name="Wu L."/>
            <person name="Ma J."/>
        </authorList>
    </citation>
    <scope>NUCLEOTIDE SEQUENCE [LARGE SCALE GENOMIC DNA]</scope>
    <source>
        <strain evidence="10">JCM 16545</strain>
    </source>
</reference>
<organism evidence="9 10">
    <name type="scientific">Rubritalea spongiae</name>
    <dbReference type="NCBI Taxonomy" id="430797"/>
    <lineage>
        <taxon>Bacteria</taxon>
        <taxon>Pseudomonadati</taxon>
        <taxon>Verrucomicrobiota</taxon>
        <taxon>Verrucomicrobiia</taxon>
        <taxon>Verrucomicrobiales</taxon>
        <taxon>Rubritaleaceae</taxon>
        <taxon>Rubritalea</taxon>
    </lineage>
</organism>
<dbReference type="HAMAP" id="MF_01405">
    <property type="entry name" value="Non_canon_purine_NTPase"/>
    <property type="match status" value="1"/>
</dbReference>
<keyword evidence="2 7" id="KW-0479">Metal-binding</keyword>
<dbReference type="InterPro" id="IPR002637">
    <property type="entry name" value="RdgB/HAM1"/>
</dbReference>